<evidence type="ECO:0000256" key="1">
    <source>
        <dbReference type="ARBA" id="ARBA00022527"/>
    </source>
</evidence>
<evidence type="ECO:0000256" key="2">
    <source>
        <dbReference type="ARBA" id="ARBA00022679"/>
    </source>
</evidence>
<sequence length="550" mass="61440">MGPGIKLAHLFADRLVYIAWHTLSPADSAPDYLKHLLPNLVFEITWNGYGIPGRGADTRLTGDWMPTSMHFTVQNRGSQRIFVGSTEVPQGHAIPITWGQSIQLVDGEELRRANLPEEYLQIAFIAPSIPPSNAAPNDAFHAEYKLCESLNGGGFGTVHRAVRFLGGGEFAVKIIRKTMMAMRESELVNIERECEIMQQVSSHMNVVRYYRAYNCQDQLYIVMELVRGSDLQKLLVQHQLNEDEARYLFRQLIHGMAYLHSRGIVHRDLKPENIMITMDNPPILKIADFGLSKTAHSRTALKTFCGTEIFMAPEVFSPRKKSYDASIDVWAIGLILFTMLTRHYALPSREKGDPTWSPRLEIMRLDLLNRVSDEAKDLFFKLVVEDPKRRITLQEALKHPWLQQSHARPDQIFAEPSTAPLTPESQVSGSLPGESWTGFHSTSIFHLQGLSSSYVNIPGGYHAVTGGPLITPQTSRHSEGPSRPLPAKRSSERLRLKKSASLPKTRSMSNSMGSKHKGTPRAAAPSPSRTRKRNAPTGKRKGGIDAALAV</sequence>
<dbReference type="OrthoDB" id="10252171at2759"/>
<keyword evidence="1" id="KW-0723">Serine/threonine-protein kinase</keyword>
<keyword evidence="3" id="KW-0547">Nucleotide-binding</keyword>
<dbReference type="RefSeq" id="XP_040631422.1">
    <property type="nucleotide sequence ID" value="XM_040776244.1"/>
</dbReference>
<evidence type="ECO:0000256" key="4">
    <source>
        <dbReference type="ARBA" id="ARBA00022777"/>
    </source>
</evidence>
<dbReference type="Gene3D" id="1.10.510.10">
    <property type="entry name" value="Transferase(Phosphotransferase) domain 1"/>
    <property type="match status" value="1"/>
</dbReference>
<evidence type="ECO:0000259" key="7">
    <source>
        <dbReference type="PROSITE" id="PS50011"/>
    </source>
</evidence>
<dbReference type="GO" id="GO:0005634">
    <property type="term" value="C:nucleus"/>
    <property type="evidence" value="ECO:0007669"/>
    <property type="project" value="TreeGrafter"/>
</dbReference>
<dbReference type="PANTHER" id="PTHR24345:SF91">
    <property type="entry name" value="SERINE_THREONINE-PROTEIN KINASE PLK4"/>
    <property type="match status" value="1"/>
</dbReference>
<dbReference type="STRING" id="1858805.M5GFX4"/>
<dbReference type="Pfam" id="PF00069">
    <property type="entry name" value="Pkinase"/>
    <property type="match status" value="1"/>
</dbReference>
<dbReference type="OMA" id="ENIMITM"/>
<reference evidence="8 9" key="1">
    <citation type="journal article" date="2012" name="Science">
        <title>The Paleozoic origin of enzymatic lignin decomposition reconstructed from 31 fungal genomes.</title>
        <authorList>
            <person name="Floudas D."/>
            <person name="Binder M."/>
            <person name="Riley R."/>
            <person name="Barry K."/>
            <person name="Blanchette R.A."/>
            <person name="Henrissat B."/>
            <person name="Martinez A.T."/>
            <person name="Otillar R."/>
            <person name="Spatafora J.W."/>
            <person name="Yadav J.S."/>
            <person name="Aerts A."/>
            <person name="Benoit I."/>
            <person name="Boyd A."/>
            <person name="Carlson A."/>
            <person name="Copeland A."/>
            <person name="Coutinho P.M."/>
            <person name="de Vries R.P."/>
            <person name="Ferreira P."/>
            <person name="Findley K."/>
            <person name="Foster B."/>
            <person name="Gaskell J."/>
            <person name="Glotzer D."/>
            <person name="Gorecki P."/>
            <person name="Heitman J."/>
            <person name="Hesse C."/>
            <person name="Hori C."/>
            <person name="Igarashi K."/>
            <person name="Jurgens J.A."/>
            <person name="Kallen N."/>
            <person name="Kersten P."/>
            <person name="Kohler A."/>
            <person name="Kuees U."/>
            <person name="Kumar T.K.A."/>
            <person name="Kuo A."/>
            <person name="LaButti K."/>
            <person name="Larrondo L.F."/>
            <person name="Lindquist E."/>
            <person name="Ling A."/>
            <person name="Lombard V."/>
            <person name="Lucas S."/>
            <person name="Lundell T."/>
            <person name="Martin R."/>
            <person name="McLaughlin D.J."/>
            <person name="Morgenstern I."/>
            <person name="Morin E."/>
            <person name="Murat C."/>
            <person name="Nagy L.G."/>
            <person name="Nolan M."/>
            <person name="Ohm R.A."/>
            <person name="Patyshakuliyeva A."/>
            <person name="Rokas A."/>
            <person name="Ruiz-Duenas F.J."/>
            <person name="Sabat G."/>
            <person name="Salamov A."/>
            <person name="Samejima M."/>
            <person name="Schmutz J."/>
            <person name="Slot J.C."/>
            <person name="St John F."/>
            <person name="Stenlid J."/>
            <person name="Sun H."/>
            <person name="Sun S."/>
            <person name="Syed K."/>
            <person name="Tsang A."/>
            <person name="Wiebenga A."/>
            <person name="Young D."/>
            <person name="Pisabarro A."/>
            <person name="Eastwood D.C."/>
            <person name="Martin F."/>
            <person name="Cullen D."/>
            <person name="Grigoriev I.V."/>
            <person name="Hibbett D.S."/>
        </authorList>
    </citation>
    <scope>NUCLEOTIDE SEQUENCE [LARGE SCALE GENOMIC DNA]</scope>
    <source>
        <strain evidence="8 9">DJM-731 SS1</strain>
    </source>
</reference>
<organism evidence="8 9">
    <name type="scientific">Dacryopinax primogenitus (strain DJM 731)</name>
    <name type="common">Brown rot fungus</name>
    <dbReference type="NCBI Taxonomy" id="1858805"/>
    <lineage>
        <taxon>Eukaryota</taxon>
        <taxon>Fungi</taxon>
        <taxon>Dikarya</taxon>
        <taxon>Basidiomycota</taxon>
        <taxon>Agaricomycotina</taxon>
        <taxon>Dacrymycetes</taxon>
        <taxon>Dacrymycetales</taxon>
        <taxon>Dacrymycetaceae</taxon>
        <taxon>Dacryopinax</taxon>
    </lineage>
</organism>
<dbReference type="HOGENOM" id="CLU_495230_0_0_1"/>
<dbReference type="InterPro" id="IPR011009">
    <property type="entry name" value="Kinase-like_dom_sf"/>
</dbReference>
<proteinExistence type="predicted"/>
<dbReference type="InterPro" id="IPR000719">
    <property type="entry name" value="Prot_kinase_dom"/>
</dbReference>
<dbReference type="AlphaFoldDB" id="M5GFX4"/>
<dbReference type="EMBL" id="JH795858">
    <property type="protein sequence ID" value="EJU04528.1"/>
    <property type="molecule type" value="Genomic_DNA"/>
</dbReference>
<protein>
    <submittedName>
        <fullName evidence="8">Kinase-like protein</fullName>
    </submittedName>
</protein>
<keyword evidence="5" id="KW-0067">ATP-binding</keyword>
<dbReference type="SMART" id="SM00220">
    <property type="entry name" value="S_TKc"/>
    <property type="match status" value="1"/>
</dbReference>
<dbReference type="Proteomes" id="UP000030653">
    <property type="component" value="Unassembled WGS sequence"/>
</dbReference>
<dbReference type="InterPro" id="IPR008271">
    <property type="entry name" value="Ser/Thr_kinase_AS"/>
</dbReference>
<dbReference type="GO" id="GO:0005524">
    <property type="term" value="F:ATP binding"/>
    <property type="evidence" value="ECO:0007669"/>
    <property type="project" value="UniProtKB-KW"/>
</dbReference>
<dbReference type="GeneID" id="63691306"/>
<dbReference type="FunFam" id="1.10.510.10:FF:000571">
    <property type="entry name" value="Maternal embryonic leucine zipper kinase"/>
    <property type="match status" value="1"/>
</dbReference>
<evidence type="ECO:0000313" key="8">
    <source>
        <dbReference type="EMBL" id="EJU04528.1"/>
    </source>
</evidence>
<feature type="region of interest" description="Disordered" evidence="6">
    <location>
        <begin position="466"/>
        <end position="550"/>
    </location>
</feature>
<evidence type="ECO:0000256" key="5">
    <source>
        <dbReference type="ARBA" id="ARBA00022840"/>
    </source>
</evidence>
<feature type="domain" description="Protein kinase" evidence="7">
    <location>
        <begin position="144"/>
        <end position="402"/>
    </location>
</feature>
<keyword evidence="2" id="KW-0808">Transferase</keyword>
<feature type="compositionally biased region" description="Basic residues" evidence="6">
    <location>
        <begin position="529"/>
        <end position="541"/>
    </location>
</feature>
<evidence type="ECO:0000313" key="9">
    <source>
        <dbReference type="Proteomes" id="UP000030653"/>
    </source>
</evidence>
<keyword evidence="4 8" id="KW-0418">Kinase</keyword>
<dbReference type="PROSITE" id="PS50011">
    <property type="entry name" value="PROTEIN_KINASE_DOM"/>
    <property type="match status" value="1"/>
</dbReference>
<gene>
    <name evidence="8" type="ORF">DACRYDRAFT_77017</name>
</gene>
<dbReference type="SUPFAM" id="SSF56112">
    <property type="entry name" value="Protein kinase-like (PK-like)"/>
    <property type="match status" value="1"/>
</dbReference>
<feature type="compositionally biased region" description="Polar residues" evidence="6">
    <location>
        <begin position="502"/>
        <end position="513"/>
    </location>
</feature>
<evidence type="ECO:0000256" key="3">
    <source>
        <dbReference type="ARBA" id="ARBA00022741"/>
    </source>
</evidence>
<evidence type="ECO:0000256" key="6">
    <source>
        <dbReference type="SAM" id="MobiDB-lite"/>
    </source>
</evidence>
<dbReference type="PROSITE" id="PS00108">
    <property type="entry name" value="PROTEIN_KINASE_ST"/>
    <property type="match status" value="1"/>
</dbReference>
<accession>M5GFX4</accession>
<dbReference type="PANTHER" id="PTHR24345">
    <property type="entry name" value="SERINE/THREONINE-PROTEIN KINASE PLK"/>
    <property type="match status" value="1"/>
</dbReference>
<keyword evidence="9" id="KW-1185">Reference proteome</keyword>
<name>M5GFX4_DACPD</name>
<dbReference type="GO" id="GO:0004674">
    <property type="term" value="F:protein serine/threonine kinase activity"/>
    <property type="evidence" value="ECO:0007669"/>
    <property type="project" value="UniProtKB-KW"/>
</dbReference>